<dbReference type="PANTHER" id="PTHR43806">
    <property type="entry name" value="PEPTIDASE S8"/>
    <property type="match status" value="1"/>
</dbReference>
<feature type="domain" description="Peptidase S8/S53" evidence="8">
    <location>
        <begin position="54"/>
        <end position="465"/>
    </location>
</feature>
<dbReference type="GO" id="GO:0004252">
    <property type="term" value="F:serine-type endopeptidase activity"/>
    <property type="evidence" value="ECO:0007669"/>
    <property type="project" value="UniProtKB-UniRule"/>
</dbReference>
<dbReference type="Pfam" id="PF00082">
    <property type="entry name" value="Peptidase_S8"/>
    <property type="match status" value="1"/>
</dbReference>
<evidence type="ECO:0000256" key="2">
    <source>
        <dbReference type="ARBA" id="ARBA00022670"/>
    </source>
</evidence>
<feature type="chain" id="PRO_5018246568" evidence="7">
    <location>
        <begin position="23"/>
        <end position="993"/>
    </location>
</feature>
<dbReference type="EMBL" id="CP033169">
    <property type="protein sequence ID" value="AYO32155.1"/>
    <property type="molecule type" value="Genomic_DNA"/>
</dbReference>
<dbReference type="SUPFAM" id="SSF52743">
    <property type="entry name" value="Subtilisin-like"/>
    <property type="match status" value="1"/>
</dbReference>
<reference evidence="9 10" key="1">
    <citation type="submission" date="2018-10" db="EMBL/GenBank/DDBJ databases">
        <authorList>
            <person name="Zhang X."/>
        </authorList>
    </citation>
    <scope>NUCLEOTIDE SEQUENCE [LARGE SCALE GENOMIC DNA]</scope>
    <source>
        <strain evidence="9 10">SK-G1</strain>
    </source>
</reference>
<dbReference type="InterPro" id="IPR023828">
    <property type="entry name" value="Peptidase_S8_Ser-AS"/>
</dbReference>
<organism evidence="9 10">
    <name type="scientific">Biomaibacter acetigenes</name>
    <dbReference type="NCBI Taxonomy" id="2316383"/>
    <lineage>
        <taxon>Bacteria</taxon>
        <taxon>Bacillati</taxon>
        <taxon>Bacillota</taxon>
        <taxon>Clostridia</taxon>
        <taxon>Thermosediminibacterales</taxon>
        <taxon>Tepidanaerobacteraceae</taxon>
        <taxon>Biomaibacter</taxon>
    </lineage>
</organism>
<proteinExistence type="inferred from homology"/>
<dbReference type="Proteomes" id="UP000280960">
    <property type="component" value="Chromosome"/>
</dbReference>
<feature type="active site" description="Charge relay system" evidence="5">
    <location>
        <position position="415"/>
    </location>
</feature>
<sequence length="993" mass="107616">MLRKLQIIIIILMLLSPVQVHAQEEANFDVNAGMKEALRVIRADVFRENTGADGRGIKVAVIDTGVDVSHPDLQKTPEGNIKIVDYADFTDEGRVDTKYSVAAGGNTVSVEGKEFNVAGIISKSGKFHLGFLKESQLNERGYINQDLNRDGDNNDSFGVLITDPILPGIYDTVYVDGNLNSNFTDDKPLKVYNRGFQWANFGKDNPDTDYVEESSFVVSEISPGGDLVRLSFDGNGHGTHVAGIIGAYGTLKGTAPGVQILAIKALGSSGDGSWDSIASAVDYAKKHGADIINISIGNISSSGEEQMAQSRLLKKISLDRKTLVVMAAGNTGPGLSTAADAGDSGSVITVGAYMSSALWNINYNAQVPGETLWYFSGMGPASSGSPLPSVVAPSSAVSTVARWDSGGYFLMDGTSMAAPFVSGSAALLLQKARTEGISVSAAALKKSLEKGARKIDGYAPVEQGNGLIDVVKSWDILKNNSLKDLNIRQVEIKLPESPGYKGGVLLRNKLAGKIGILLTNLSDSLLKLKLESDPGWVRLNKDYVLLPRGKPREIMLSYDFPKQPGLYTARTAGYLKIGESPAVDFITTAVVPYNLASSDSMSFKNSLLPARWYRYFFKTAPGMSEVNFSLTILKEKNNAIGRGLFYIYAPDGQKVFEDYAGSDYMASRDRVAFTAKNPAPGVWEVVVVSDYNLSDFGADRTSYNLSVSASGAFTESDYVTLSAKKGQKQISREILLKNGNKAFRGHVIGFGLAEETRDIVSNQVEVKQGELTSGPAFTVPPDAMSLNIEVEPVGTFSGDVDLYLYKKNDKTGKYEEVASSARVDVAEEKIKMVRPSPGEYIAYIDGFSIPGGNAEFRIKRQVLTDRKDIAVQDPLTAHPPGMSWKVKLNINVPESGTNFIGYLAVKDESGNESSWIPVKLRVQDRELLVQVIPGGSITVREKDTLKPVDTSIIINGMAYPVKKGSVRIPEHVKIKSLEIYDDRYTPVIIRYEQ</sequence>
<name>A0A3G2R9R6_9FIRM</name>
<dbReference type="PROSITE" id="PS00136">
    <property type="entry name" value="SUBTILASE_ASP"/>
    <property type="match status" value="1"/>
</dbReference>
<feature type="active site" description="Charge relay system" evidence="5">
    <location>
        <position position="237"/>
    </location>
</feature>
<dbReference type="GO" id="GO:0006508">
    <property type="term" value="P:proteolysis"/>
    <property type="evidence" value="ECO:0007669"/>
    <property type="project" value="UniProtKB-KW"/>
</dbReference>
<dbReference type="PROSITE" id="PS00138">
    <property type="entry name" value="SUBTILASE_SER"/>
    <property type="match status" value="1"/>
</dbReference>
<evidence type="ECO:0000256" key="6">
    <source>
        <dbReference type="RuleBase" id="RU003355"/>
    </source>
</evidence>
<feature type="active site" description="Charge relay system" evidence="5">
    <location>
        <position position="63"/>
    </location>
</feature>
<keyword evidence="7" id="KW-0732">Signal</keyword>
<dbReference type="InterPro" id="IPR050131">
    <property type="entry name" value="Peptidase_S8_subtilisin-like"/>
</dbReference>
<keyword evidence="4 5" id="KW-0720">Serine protease</keyword>
<dbReference type="InterPro" id="IPR036852">
    <property type="entry name" value="Peptidase_S8/S53_dom_sf"/>
</dbReference>
<evidence type="ECO:0000313" key="9">
    <source>
        <dbReference type="EMBL" id="AYO32155.1"/>
    </source>
</evidence>
<dbReference type="AlphaFoldDB" id="A0A3G2R9R6"/>
<dbReference type="InterPro" id="IPR015500">
    <property type="entry name" value="Peptidase_S8_subtilisin-rel"/>
</dbReference>
<dbReference type="PROSITE" id="PS00137">
    <property type="entry name" value="SUBTILASE_HIS"/>
    <property type="match status" value="1"/>
</dbReference>
<dbReference type="Gene3D" id="2.60.120.380">
    <property type="match status" value="1"/>
</dbReference>
<keyword evidence="2 5" id="KW-0645">Protease</keyword>
<dbReference type="PRINTS" id="PR00723">
    <property type="entry name" value="SUBTILISIN"/>
</dbReference>
<dbReference type="PANTHER" id="PTHR43806:SF11">
    <property type="entry name" value="CEREVISIN-RELATED"/>
    <property type="match status" value="1"/>
</dbReference>
<keyword evidence="10" id="KW-1185">Reference proteome</keyword>
<evidence type="ECO:0000313" key="10">
    <source>
        <dbReference type="Proteomes" id="UP000280960"/>
    </source>
</evidence>
<protein>
    <submittedName>
        <fullName evidence="9">Tripeptidyl-peptidase II</fullName>
    </submittedName>
</protein>
<dbReference type="Gene3D" id="3.40.50.200">
    <property type="entry name" value="Peptidase S8/S53 domain"/>
    <property type="match status" value="2"/>
</dbReference>
<keyword evidence="3 5" id="KW-0378">Hydrolase</keyword>
<evidence type="ECO:0000256" key="4">
    <source>
        <dbReference type="ARBA" id="ARBA00022825"/>
    </source>
</evidence>
<dbReference type="KEGG" id="bacg:D2962_01905"/>
<feature type="signal peptide" evidence="7">
    <location>
        <begin position="1"/>
        <end position="22"/>
    </location>
</feature>
<evidence type="ECO:0000259" key="8">
    <source>
        <dbReference type="Pfam" id="PF00082"/>
    </source>
</evidence>
<accession>A0A3G2R9R6</accession>
<dbReference type="InterPro" id="IPR000209">
    <property type="entry name" value="Peptidase_S8/S53_dom"/>
</dbReference>
<dbReference type="InterPro" id="IPR022398">
    <property type="entry name" value="Peptidase_S8_His-AS"/>
</dbReference>
<evidence type="ECO:0000256" key="1">
    <source>
        <dbReference type="ARBA" id="ARBA00011073"/>
    </source>
</evidence>
<dbReference type="InterPro" id="IPR023827">
    <property type="entry name" value="Peptidase_S8_Asp-AS"/>
</dbReference>
<dbReference type="RefSeq" id="WP_122015703.1">
    <property type="nucleotide sequence ID" value="NZ_CP033169.1"/>
</dbReference>
<evidence type="ECO:0000256" key="5">
    <source>
        <dbReference type="PROSITE-ProRule" id="PRU01240"/>
    </source>
</evidence>
<gene>
    <name evidence="9" type="ORF">D2962_01905</name>
</gene>
<comment type="similarity">
    <text evidence="1 5 6">Belongs to the peptidase S8 family.</text>
</comment>
<evidence type="ECO:0000256" key="3">
    <source>
        <dbReference type="ARBA" id="ARBA00022801"/>
    </source>
</evidence>
<evidence type="ECO:0000256" key="7">
    <source>
        <dbReference type="SAM" id="SignalP"/>
    </source>
</evidence>
<dbReference type="PROSITE" id="PS51892">
    <property type="entry name" value="SUBTILASE"/>
    <property type="match status" value="1"/>
</dbReference>